<keyword evidence="1" id="KW-1133">Transmembrane helix</keyword>
<dbReference type="EMBL" id="GBXM01012422">
    <property type="protein sequence ID" value="JAH96155.1"/>
    <property type="molecule type" value="Transcribed_RNA"/>
</dbReference>
<protein>
    <submittedName>
        <fullName evidence="2">Uncharacterized protein</fullName>
    </submittedName>
</protein>
<name>A0A0E9X2M1_ANGAN</name>
<reference evidence="2" key="1">
    <citation type="submission" date="2014-11" db="EMBL/GenBank/DDBJ databases">
        <authorList>
            <person name="Amaro Gonzalez C."/>
        </authorList>
    </citation>
    <scope>NUCLEOTIDE SEQUENCE</scope>
</reference>
<dbReference type="AlphaFoldDB" id="A0A0E9X2M1"/>
<sequence>MHNTCDFKQDEACFSSFLFWLLEENASLFMYFWNLLAVMYQNSFMQLTRLSFESFLSTVKHE</sequence>
<reference evidence="2" key="2">
    <citation type="journal article" date="2015" name="Fish Shellfish Immunol.">
        <title>Early steps in the European eel (Anguilla anguilla)-Vibrio vulnificus interaction in the gills: Role of the RtxA13 toxin.</title>
        <authorList>
            <person name="Callol A."/>
            <person name="Pajuelo D."/>
            <person name="Ebbesson L."/>
            <person name="Teles M."/>
            <person name="MacKenzie S."/>
            <person name="Amaro C."/>
        </authorList>
    </citation>
    <scope>NUCLEOTIDE SEQUENCE</scope>
</reference>
<accession>A0A0E9X2M1</accession>
<feature type="transmembrane region" description="Helical" evidence="1">
    <location>
        <begin position="17"/>
        <end position="40"/>
    </location>
</feature>
<evidence type="ECO:0000256" key="1">
    <source>
        <dbReference type="SAM" id="Phobius"/>
    </source>
</evidence>
<organism evidence="2">
    <name type="scientific">Anguilla anguilla</name>
    <name type="common">European freshwater eel</name>
    <name type="synonym">Muraena anguilla</name>
    <dbReference type="NCBI Taxonomy" id="7936"/>
    <lineage>
        <taxon>Eukaryota</taxon>
        <taxon>Metazoa</taxon>
        <taxon>Chordata</taxon>
        <taxon>Craniata</taxon>
        <taxon>Vertebrata</taxon>
        <taxon>Euteleostomi</taxon>
        <taxon>Actinopterygii</taxon>
        <taxon>Neopterygii</taxon>
        <taxon>Teleostei</taxon>
        <taxon>Anguilliformes</taxon>
        <taxon>Anguillidae</taxon>
        <taxon>Anguilla</taxon>
    </lineage>
</organism>
<proteinExistence type="predicted"/>
<keyword evidence="1" id="KW-0812">Transmembrane</keyword>
<keyword evidence="1" id="KW-0472">Membrane</keyword>
<evidence type="ECO:0000313" key="2">
    <source>
        <dbReference type="EMBL" id="JAH96155.1"/>
    </source>
</evidence>